<evidence type="ECO:0000256" key="2">
    <source>
        <dbReference type="SAM" id="MobiDB-lite"/>
    </source>
</evidence>
<name>A0AAE1D1Y0_9GAST</name>
<feature type="compositionally biased region" description="Polar residues" evidence="2">
    <location>
        <begin position="179"/>
        <end position="202"/>
    </location>
</feature>
<feature type="coiled-coil region" evidence="1">
    <location>
        <begin position="1098"/>
        <end position="1153"/>
    </location>
</feature>
<gene>
    <name evidence="3" type="ORF">RRG08_011229</name>
</gene>
<evidence type="ECO:0000313" key="4">
    <source>
        <dbReference type="Proteomes" id="UP001283361"/>
    </source>
</evidence>
<proteinExistence type="predicted"/>
<evidence type="ECO:0000256" key="1">
    <source>
        <dbReference type="SAM" id="Coils"/>
    </source>
</evidence>
<reference evidence="3" key="1">
    <citation type="journal article" date="2023" name="G3 (Bethesda)">
        <title>A reference genome for the long-term kleptoplast-retaining sea slug Elysia crispata morphotype clarki.</title>
        <authorList>
            <person name="Eastman K.E."/>
            <person name="Pendleton A.L."/>
            <person name="Shaikh M.A."/>
            <person name="Suttiyut T."/>
            <person name="Ogas R."/>
            <person name="Tomko P."/>
            <person name="Gavelis G."/>
            <person name="Widhalm J.R."/>
            <person name="Wisecaver J.H."/>
        </authorList>
    </citation>
    <scope>NUCLEOTIDE SEQUENCE</scope>
    <source>
        <strain evidence="3">ECLA1</strain>
    </source>
</reference>
<keyword evidence="4" id="KW-1185">Reference proteome</keyword>
<keyword evidence="1" id="KW-0175">Coiled coil</keyword>
<protein>
    <submittedName>
        <fullName evidence="3">Uncharacterized protein</fullName>
    </submittedName>
</protein>
<feature type="compositionally biased region" description="Polar residues" evidence="2">
    <location>
        <begin position="1348"/>
        <end position="1365"/>
    </location>
</feature>
<dbReference type="Proteomes" id="UP001283361">
    <property type="component" value="Unassembled WGS sequence"/>
</dbReference>
<dbReference type="EMBL" id="JAWDGP010005772">
    <property type="protein sequence ID" value="KAK3752268.1"/>
    <property type="molecule type" value="Genomic_DNA"/>
</dbReference>
<comment type="caution">
    <text evidence="3">The sequence shown here is derived from an EMBL/GenBank/DDBJ whole genome shotgun (WGS) entry which is preliminary data.</text>
</comment>
<dbReference type="SUPFAM" id="SSF116907">
    <property type="entry name" value="Hook domain"/>
    <property type="match status" value="1"/>
</dbReference>
<sequence length="1425" mass="161240">MDSKMETAIIKYVSALMEKDVEILALKDCTFFSQILTYLDEDFKKKAWTDCPQTEMLNHVKLFLEEYYSNAEDILNFDLAVSTKENEEELVKLELTKIAVALLCIGILDKKGQVFIDAALELPTDVQEDILAIFKSVLAPDTGEMLLTKDLESVLMRNTGNRSETPVANLLQESKTEDISSCQQNSKNCTPQSRLSRNSADSSVLNNSFGDISSPFKNLDITASSSSSFVEFIQSPQFVQKAVLKQRDIELRRVRQQLNSEIILKEEHRLNAEELLATNKQKDAEIEKLHHRIKELLAEKDSKISVGEMAVKAEEAELEAATLRERVTALLQWKSQCETLETENKALLEDYRKLQQEVSVLRMEHQVQRQSLHDMENLTRQLELKSSQMDELTATVDRLNQDKALLTLDLEVVRERLVTVRQNVTELESKLDEKTAAEGETMSVVLDIQMKELKKQMDELRSERDSLLQQVLQSDIGSDARAGSVSCRACRGDAVGNLASNLSYPTMADIKGNYLQVWDTDSDPSIRKYEDCHKEEQLLDSLNADCNSVCLQSMSSPYSIGEFSSAKISGVLEKLSSWEKTRKRFMSEKSLESFISITHSQENGKRPSGDGKSDGKRSDVKEEEFQLFTDVVLGTAQKCLKKFQSSHSLIFHIPKQLFYQLWLSNREKDALIRDLNMRIGCLYLQLRQKGGENRKFSTDLMIVSRFFKRHGYTLDTIVKSKQKIFSLMGSVNALKAKLLRIQKLLSEKTQEVKIYKRLAEENFTESKKINCENDVNELPVSEKVSKCSLASTGKDITFDKERIVEGAECMPVATIQKDGKEILVAVASNIPQEIEDNFSVNSCTRRNDAKFTSDMEACQEDLQVSQCDKTEVKDLTSECTLKSNSQSEVAPDSLKSVKIERLNQPEGKDLILKRFDFVQLEHGKIMKYLEPSNRSVVKDISWDESKYNKEDLKMCGRLTDMRFHNSTPICFKVGTCKRFALEDSYGVKAKQLSHDLQQTQMNRLRYLPENNANQEGPNFPGSHTDSSMCIGFVGSISSKIGHPVDSCQLEKAKSEVVAKEDQVLHKERLWEKAREANSTLSQALGLERDTVVKMKSRMEAYIQRCNDLNIKLQALTAKNLATESEVNCLQSDLKETREMLEVCREDLAQARSRSELIQNPSLEDSTFDCSQSTSNLVQNSVVSNRNPETNKFFMRVNSAPVLPRQMKQNVSTVSLQSVKSLMEHHSALLPNAMSCATEPESPVTQWDTLSRLTRGTKNKIDSDDKKLKRKGLSALPENGAEVKPLESSAKHGKTYGRTTVFFPLDPNGPVYPPTESSDQFRLTSRQMVSPPHRSDLITREGSSSSFLAMTTDASPTSSKRPQSVKVSKYTPAKRAGRRTICPLRIKKQYLNKVYDYVQQFHLLTVVLKDFSSSKVTKQDCFSPLV</sequence>
<accession>A0AAE1D1Y0</accession>
<evidence type="ECO:0000313" key="3">
    <source>
        <dbReference type="EMBL" id="KAK3752268.1"/>
    </source>
</evidence>
<feature type="region of interest" description="Disordered" evidence="2">
    <location>
        <begin position="1348"/>
        <end position="1371"/>
    </location>
</feature>
<feature type="region of interest" description="Disordered" evidence="2">
    <location>
        <begin position="1257"/>
        <end position="1290"/>
    </location>
</feature>
<feature type="region of interest" description="Disordered" evidence="2">
    <location>
        <begin position="176"/>
        <end position="202"/>
    </location>
</feature>
<feature type="coiled-coil region" evidence="1">
    <location>
        <begin position="265"/>
        <end position="470"/>
    </location>
</feature>
<organism evidence="3 4">
    <name type="scientific">Elysia crispata</name>
    <name type="common">lettuce slug</name>
    <dbReference type="NCBI Taxonomy" id="231223"/>
    <lineage>
        <taxon>Eukaryota</taxon>
        <taxon>Metazoa</taxon>
        <taxon>Spiralia</taxon>
        <taxon>Lophotrochozoa</taxon>
        <taxon>Mollusca</taxon>
        <taxon>Gastropoda</taxon>
        <taxon>Heterobranchia</taxon>
        <taxon>Euthyneura</taxon>
        <taxon>Panpulmonata</taxon>
        <taxon>Sacoglossa</taxon>
        <taxon>Placobranchoidea</taxon>
        <taxon>Plakobranchidae</taxon>
        <taxon>Elysia</taxon>
    </lineage>
</organism>